<dbReference type="Pfam" id="PF00750">
    <property type="entry name" value="tRNA-synt_1d"/>
    <property type="match status" value="1"/>
</dbReference>
<evidence type="ECO:0000259" key="8">
    <source>
        <dbReference type="Pfam" id="PF00750"/>
    </source>
</evidence>
<evidence type="ECO:0000256" key="2">
    <source>
        <dbReference type="ARBA" id="ARBA00022741"/>
    </source>
</evidence>
<name>A0A915CP69_9BILA</name>
<keyword evidence="3" id="KW-0067">ATP-binding</keyword>
<proteinExistence type="predicted"/>
<dbReference type="Gene3D" id="3.40.50.620">
    <property type="entry name" value="HUPs"/>
    <property type="match status" value="1"/>
</dbReference>
<dbReference type="InterPro" id="IPR001278">
    <property type="entry name" value="Arg-tRNA-ligase"/>
</dbReference>
<reference evidence="10" key="1">
    <citation type="submission" date="2022-11" db="UniProtKB">
        <authorList>
            <consortium name="WormBaseParasite"/>
        </authorList>
    </citation>
    <scope>IDENTIFICATION</scope>
</reference>
<dbReference type="GO" id="GO:0005524">
    <property type="term" value="F:ATP binding"/>
    <property type="evidence" value="ECO:0007669"/>
    <property type="project" value="UniProtKB-KW"/>
</dbReference>
<dbReference type="PRINTS" id="PR01038">
    <property type="entry name" value="TRNASYNTHARG"/>
</dbReference>
<evidence type="ECO:0000256" key="4">
    <source>
        <dbReference type="ARBA" id="ARBA00023146"/>
    </source>
</evidence>
<evidence type="ECO:0000256" key="5">
    <source>
        <dbReference type="ARBA" id="ARBA00033033"/>
    </source>
</evidence>
<feature type="domain" description="Arginyl-tRNA synthetase catalytic core" evidence="8">
    <location>
        <begin position="14"/>
        <end position="78"/>
    </location>
</feature>
<evidence type="ECO:0000256" key="3">
    <source>
        <dbReference type="ARBA" id="ARBA00022840"/>
    </source>
</evidence>
<sequence length="89" mass="9862">MLHQLRSILQSSNLCKDALSKKSIDKLKVVIDFSSPNIAKTFHMGNLRGTLLGNFIQRIYRCAGHEVISINYLGTGGNNLPCWVPTGVF</sequence>
<comment type="function">
    <text evidence="7">Catalyzes the attachment of arginine to tRNA(Arg) in a two-step reaction: arginine is first activated by ATP to form Arg-AMP and then transferred to the acceptor end of tRNA(Arg).</text>
</comment>
<dbReference type="Proteomes" id="UP000887574">
    <property type="component" value="Unplaced"/>
</dbReference>
<dbReference type="AlphaFoldDB" id="A0A915CP69"/>
<accession>A0A915CP69</accession>
<keyword evidence="9" id="KW-1185">Reference proteome</keyword>
<evidence type="ECO:0000256" key="6">
    <source>
        <dbReference type="ARBA" id="ARBA00039495"/>
    </source>
</evidence>
<dbReference type="PROSITE" id="PS00178">
    <property type="entry name" value="AA_TRNA_LIGASE_I"/>
    <property type="match status" value="1"/>
</dbReference>
<protein>
    <recommendedName>
        <fullName evidence="6">Probable arginine--tRNA ligase, mitochondrial</fullName>
    </recommendedName>
    <alternativeName>
        <fullName evidence="5">Arginyl-tRNA synthetase</fullName>
    </alternativeName>
</protein>
<keyword evidence="2" id="KW-0547">Nucleotide-binding</keyword>
<evidence type="ECO:0000313" key="9">
    <source>
        <dbReference type="Proteomes" id="UP000887574"/>
    </source>
</evidence>
<dbReference type="GO" id="GO:0004814">
    <property type="term" value="F:arginine-tRNA ligase activity"/>
    <property type="evidence" value="ECO:0007669"/>
    <property type="project" value="InterPro"/>
</dbReference>
<dbReference type="InterPro" id="IPR035684">
    <property type="entry name" value="ArgRS_core"/>
</dbReference>
<dbReference type="InterPro" id="IPR014729">
    <property type="entry name" value="Rossmann-like_a/b/a_fold"/>
</dbReference>
<keyword evidence="4" id="KW-0030">Aminoacyl-tRNA synthetase</keyword>
<dbReference type="SUPFAM" id="SSF52374">
    <property type="entry name" value="Nucleotidylyl transferase"/>
    <property type="match status" value="1"/>
</dbReference>
<evidence type="ECO:0000256" key="7">
    <source>
        <dbReference type="ARBA" id="ARBA00049595"/>
    </source>
</evidence>
<organism evidence="9 10">
    <name type="scientific">Ditylenchus dipsaci</name>
    <dbReference type="NCBI Taxonomy" id="166011"/>
    <lineage>
        <taxon>Eukaryota</taxon>
        <taxon>Metazoa</taxon>
        <taxon>Ecdysozoa</taxon>
        <taxon>Nematoda</taxon>
        <taxon>Chromadorea</taxon>
        <taxon>Rhabditida</taxon>
        <taxon>Tylenchina</taxon>
        <taxon>Tylenchomorpha</taxon>
        <taxon>Sphaerularioidea</taxon>
        <taxon>Anguinidae</taxon>
        <taxon>Anguininae</taxon>
        <taxon>Ditylenchus</taxon>
    </lineage>
</organism>
<dbReference type="GO" id="GO:0006420">
    <property type="term" value="P:arginyl-tRNA aminoacylation"/>
    <property type="evidence" value="ECO:0007669"/>
    <property type="project" value="InterPro"/>
</dbReference>
<keyword evidence="1" id="KW-0436">Ligase</keyword>
<dbReference type="PANTHER" id="PTHR11956">
    <property type="entry name" value="ARGINYL-TRNA SYNTHETASE"/>
    <property type="match status" value="1"/>
</dbReference>
<dbReference type="WBParaSite" id="jg10645">
    <property type="protein sequence ID" value="jg10645"/>
    <property type="gene ID" value="jg10645"/>
</dbReference>
<evidence type="ECO:0000313" key="10">
    <source>
        <dbReference type="WBParaSite" id="jg10645"/>
    </source>
</evidence>
<dbReference type="InterPro" id="IPR001412">
    <property type="entry name" value="aa-tRNA-synth_I_CS"/>
</dbReference>
<evidence type="ECO:0000256" key="1">
    <source>
        <dbReference type="ARBA" id="ARBA00022598"/>
    </source>
</evidence>
<dbReference type="GO" id="GO:0032543">
    <property type="term" value="P:mitochondrial translation"/>
    <property type="evidence" value="ECO:0007669"/>
    <property type="project" value="TreeGrafter"/>
</dbReference>
<dbReference type="PANTHER" id="PTHR11956:SF11">
    <property type="entry name" value="ARGININE--TRNA LIGASE, MITOCHONDRIAL-RELATED"/>
    <property type="match status" value="1"/>
</dbReference>
<dbReference type="GO" id="GO:0005739">
    <property type="term" value="C:mitochondrion"/>
    <property type="evidence" value="ECO:0007669"/>
    <property type="project" value="TreeGrafter"/>
</dbReference>